<dbReference type="Proteomes" id="UP000681967">
    <property type="component" value="Unassembled WGS sequence"/>
</dbReference>
<comment type="caution">
    <text evidence="2">The sequence shown here is derived from an EMBL/GenBank/DDBJ whole genome shotgun (WGS) entry which is preliminary data.</text>
</comment>
<sequence>MLQELGKSTIKQEIIVRWLTMSQLLESVLSSYSTLTSIAREKGTIHTLPSIDVSAVATIASLFVPWKHVIERVQASNTPSLHLVVISSQDEAADKAAKDLVFFKIRARQLLKEMFTLHDLHWMAATLNPRARLLKLAIDAERTHAYHLVRAEVAKIMEIQLADNNPSVQSPVTSSPPPSPHKKFKSYTAQFDDDTFGESNKNITISKRAQRKFEKYLQMKLTKCTLSKDNSDNPLLFWKEQEQLLPNMSKLAKKNSIPASSATVERSFSSAGVIISHVREEPASTHLQSMTSY</sequence>
<proteinExistence type="predicted"/>
<reference evidence="2" key="1">
    <citation type="submission" date="2021-02" db="EMBL/GenBank/DDBJ databases">
        <authorList>
            <person name="Nowell W R."/>
        </authorList>
    </citation>
    <scope>NUCLEOTIDE SEQUENCE</scope>
</reference>
<dbReference type="InterPro" id="IPR012337">
    <property type="entry name" value="RNaseH-like_sf"/>
</dbReference>
<evidence type="ECO:0000313" key="2">
    <source>
        <dbReference type="EMBL" id="CAF3828316.1"/>
    </source>
</evidence>
<dbReference type="GO" id="GO:0006357">
    <property type="term" value="P:regulation of transcription by RNA polymerase II"/>
    <property type="evidence" value="ECO:0007669"/>
    <property type="project" value="TreeGrafter"/>
</dbReference>
<dbReference type="EMBL" id="CAJOBJ010001849">
    <property type="protein sequence ID" value="CAF3899560.1"/>
    <property type="molecule type" value="Genomic_DNA"/>
</dbReference>
<gene>
    <name evidence="2" type="ORF">BYL167_LOCUS4548</name>
    <name evidence="3" type="ORF">GIL414_LOCUS6482</name>
</gene>
<protein>
    <recommendedName>
        <fullName evidence="1">HAT C-terminal dimerisation domain-containing protein</fullName>
    </recommendedName>
</protein>
<dbReference type="EMBL" id="CAJOBH010000970">
    <property type="protein sequence ID" value="CAF3828316.1"/>
    <property type="molecule type" value="Genomic_DNA"/>
</dbReference>
<dbReference type="InterPro" id="IPR052717">
    <property type="entry name" value="Vacuolar_transposase_reg"/>
</dbReference>
<dbReference type="SUPFAM" id="SSF53098">
    <property type="entry name" value="Ribonuclease H-like"/>
    <property type="match status" value="1"/>
</dbReference>
<dbReference type="Pfam" id="PF05699">
    <property type="entry name" value="Dimer_Tnp_hAT"/>
    <property type="match status" value="1"/>
</dbReference>
<dbReference type="PANTHER" id="PTHR46169:SF29">
    <property type="entry name" value="DNA REPLICATION-RELATED ELEMENT FACTOR, ISOFORM A"/>
    <property type="match status" value="1"/>
</dbReference>
<dbReference type="GO" id="GO:0046983">
    <property type="term" value="F:protein dimerization activity"/>
    <property type="evidence" value="ECO:0007669"/>
    <property type="project" value="InterPro"/>
</dbReference>
<dbReference type="GO" id="GO:0005634">
    <property type="term" value="C:nucleus"/>
    <property type="evidence" value="ECO:0007669"/>
    <property type="project" value="TreeGrafter"/>
</dbReference>
<organism evidence="2 4">
    <name type="scientific">Rotaria magnacalcarata</name>
    <dbReference type="NCBI Taxonomy" id="392030"/>
    <lineage>
        <taxon>Eukaryota</taxon>
        <taxon>Metazoa</taxon>
        <taxon>Spiralia</taxon>
        <taxon>Gnathifera</taxon>
        <taxon>Rotifera</taxon>
        <taxon>Eurotatoria</taxon>
        <taxon>Bdelloidea</taxon>
        <taxon>Philodinida</taxon>
        <taxon>Philodinidae</taxon>
        <taxon>Rotaria</taxon>
    </lineage>
</organism>
<dbReference type="PANTHER" id="PTHR46169">
    <property type="entry name" value="DNA REPLICATION-RELATED ELEMENT FACTOR, ISOFORM A"/>
    <property type="match status" value="1"/>
</dbReference>
<evidence type="ECO:0000313" key="4">
    <source>
        <dbReference type="Proteomes" id="UP000681967"/>
    </source>
</evidence>
<dbReference type="InterPro" id="IPR008906">
    <property type="entry name" value="HATC_C_dom"/>
</dbReference>
<accession>A0A8S2JW36</accession>
<evidence type="ECO:0000259" key="1">
    <source>
        <dbReference type="Pfam" id="PF05699"/>
    </source>
</evidence>
<dbReference type="Proteomes" id="UP000681720">
    <property type="component" value="Unassembled WGS sequence"/>
</dbReference>
<evidence type="ECO:0000313" key="3">
    <source>
        <dbReference type="EMBL" id="CAF3899560.1"/>
    </source>
</evidence>
<name>A0A8S2JW36_9BILA</name>
<dbReference type="AlphaFoldDB" id="A0A8S2JW36"/>
<feature type="domain" description="HAT C-terminal dimerisation" evidence="1">
    <location>
        <begin position="215"/>
        <end position="286"/>
    </location>
</feature>